<dbReference type="Proteomes" id="UP000277179">
    <property type="component" value="Unassembled WGS sequence"/>
</dbReference>
<evidence type="ECO:0008006" key="3">
    <source>
        <dbReference type="Google" id="ProtNLM"/>
    </source>
</evidence>
<dbReference type="EMBL" id="RBRL01000327">
    <property type="protein sequence ID" value="RMQ85180.1"/>
    <property type="molecule type" value="Genomic_DNA"/>
</dbReference>
<protein>
    <recommendedName>
        <fullName evidence="3">Lactate dehydrogenase</fullName>
    </recommendedName>
</protein>
<reference evidence="1 2" key="1">
    <citation type="submission" date="2018-08" db="EMBL/GenBank/DDBJ databases">
        <title>Recombination of ecologically and evolutionarily significant loci maintains genetic cohesion in the Pseudomonas syringae species complex.</title>
        <authorList>
            <person name="Dillon M."/>
            <person name="Thakur S."/>
            <person name="Almeida R.N.D."/>
            <person name="Weir B.S."/>
            <person name="Guttman D.S."/>
        </authorList>
    </citation>
    <scope>NUCLEOTIDE SEQUENCE [LARGE SCALE GENOMIC DNA]</scope>
    <source>
        <strain evidence="1 2">ICMP 11288</strain>
    </source>
</reference>
<sequence length="525" mass="55234">MTTLTPIIATNPLIVRTAATTPSATLANTLDVSPARPSSVVSLGNPVADVIDLYSKNGQLPGRETVWAWENDNQDAVTQAISQRFGSISTASRYSGLGAALVDQFTGGGGAGISQSVLNTTAERAGDTGGIKADQAVLHSKADNQISLSIKTASGKTVTFSLFSQKDGLGVQATVDGGDLTADELKAVGQLGTAFQASVDGLTAVPPKLDLSKLTQFDTSVLASVDLNAKVKTQGGEDMSLAFHADSQSRTTRMSGPAGDVDLSVDLKNRAILGDSKQQANAMKTYLAQFDRVQQRGSANADLMAMFKDAFSAMNSNYPQGAGATNALSNNPTDKGLLTGLADFKVSIKQAVGASNAMRPTEVDSFSYTVSQKTQVNGRSSADRSVTQNQQSVLSANFHKSLSGGEPPVLDGTRESQNYLYVQVQDKASSTASFSYKDGQLASASVSQSAVQNTRTQKYEMAQLVSDTVVPKEGSSKRDYLALLEHAAQEVKKSKDALEQSTLKDALAAMQDSVLLKDYPAVLMR</sequence>
<evidence type="ECO:0000313" key="1">
    <source>
        <dbReference type="EMBL" id="RMQ85180.1"/>
    </source>
</evidence>
<proteinExistence type="predicted"/>
<name>A0A3M4Q417_9PSED</name>
<gene>
    <name evidence="1" type="ORF">ALP97_03230</name>
</gene>
<accession>A0A3M4Q417</accession>
<organism evidence="1 2">
    <name type="scientific">Pseudomonas salomonii</name>
    <dbReference type="NCBI Taxonomy" id="191391"/>
    <lineage>
        <taxon>Bacteria</taxon>
        <taxon>Pseudomonadati</taxon>
        <taxon>Pseudomonadota</taxon>
        <taxon>Gammaproteobacteria</taxon>
        <taxon>Pseudomonadales</taxon>
        <taxon>Pseudomonadaceae</taxon>
        <taxon>Pseudomonas</taxon>
    </lineage>
</organism>
<dbReference type="AlphaFoldDB" id="A0A3M4Q417"/>
<evidence type="ECO:0000313" key="2">
    <source>
        <dbReference type="Proteomes" id="UP000277179"/>
    </source>
</evidence>
<comment type="caution">
    <text evidence="1">The sequence shown here is derived from an EMBL/GenBank/DDBJ whole genome shotgun (WGS) entry which is preliminary data.</text>
</comment>